<evidence type="ECO:0000256" key="3">
    <source>
        <dbReference type="ARBA" id="ARBA00022512"/>
    </source>
</evidence>
<evidence type="ECO:0000256" key="11">
    <source>
        <dbReference type="SAM" id="MobiDB-lite"/>
    </source>
</evidence>
<evidence type="ECO:0000256" key="10">
    <source>
        <dbReference type="ARBA" id="ARBA00023326"/>
    </source>
</evidence>
<keyword evidence="6" id="KW-0378">Hydrolase</keyword>
<keyword evidence="14" id="KW-1185">Reference proteome</keyword>
<reference evidence="13 14" key="1">
    <citation type="journal article" date="2018" name="IMA Fungus">
        <title>IMA Genome-F 9: Draft genome sequence of Annulohypoxylon stygium, Aspergillus mulundensis, Berkeleyomyces basicola (syn. Thielaviopsis basicola), Ceratocystis smalleyi, two Cercospora beticola strains, Coleophoma cylindrospora, Fusarium fracticaudum, Phialophora cf. hyalina, and Morchella septimelata.</title>
        <authorList>
            <person name="Wingfield B.D."/>
            <person name="Bills G.F."/>
            <person name="Dong Y."/>
            <person name="Huang W."/>
            <person name="Nel W.J."/>
            <person name="Swalarsk-Parry B.S."/>
            <person name="Vaghefi N."/>
            <person name="Wilken P.M."/>
            <person name="An Z."/>
            <person name="de Beer Z.W."/>
            <person name="De Vos L."/>
            <person name="Chen L."/>
            <person name="Duong T.A."/>
            <person name="Gao Y."/>
            <person name="Hammerbacher A."/>
            <person name="Kikkert J.R."/>
            <person name="Li Y."/>
            <person name="Li H."/>
            <person name="Li K."/>
            <person name="Li Q."/>
            <person name="Liu X."/>
            <person name="Ma X."/>
            <person name="Naidoo K."/>
            <person name="Pethybridge S.J."/>
            <person name="Sun J."/>
            <person name="Steenkamp E.T."/>
            <person name="van der Nest M.A."/>
            <person name="van Wyk S."/>
            <person name="Wingfield M.J."/>
            <person name="Xiong C."/>
            <person name="Yue Q."/>
            <person name="Zhang X."/>
        </authorList>
    </citation>
    <scope>NUCLEOTIDE SEQUENCE [LARGE SCALE GENOMIC DNA]</scope>
    <source>
        <strain evidence="13 14">BP 5553</strain>
    </source>
</reference>
<dbReference type="GO" id="GO:0016798">
    <property type="term" value="F:hydrolase activity, acting on glycosyl bonds"/>
    <property type="evidence" value="ECO:0007669"/>
    <property type="project" value="UniProtKB-KW"/>
</dbReference>
<evidence type="ECO:0000256" key="2">
    <source>
        <dbReference type="ARBA" id="ARBA00010579"/>
    </source>
</evidence>
<feature type="region of interest" description="Disordered" evidence="11">
    <location>
        <begin position="88"/>
        <end position="155"/>
    </location>
</feature>
<evidence type="ECO:0000256" key="6">
    <source>
        <dbReference type="ARBA" id="ARBA00022801"/>
    </source>
</evidence>
<dbReference type="InterPro" id="IPR005556">
    <property type="entry name" value="SUN"/>
</dbReference>
<dbReference type="PANTHER" id="PTHR31316:SF0">
    <property type="entry name" value="SECRETED BETA-GLUCOSIDASE SIM1-RELATED"/>
    <property type="match status" value="1"/>
</dbReference>
<dbReference type="Proteomes" id="UP000254866">
    <property type="component" value="Unassembled WGS sequence"/>
</dbReference>
<dbReference type="InterPro" id="IPR051526">
    <property type="entry name" value="Beta-Glucosidase_SUN"/>
</dbReference>
<keyword evidence="10" id="KW-0624">Polysaccharide degradation</keyword>
<keyword evidence="4" id="KW-0964">Secreted</keyword>
<sequence>MKFTQIALLSAATLAVAQRHNHARHHEHVARRGSPIEARGATYTTTVEPPTVTVYMLDGKPISSDDVKAGVASGKYFLVGDTVLEAPSSVAAPPPPPTSSAAQGGAFAEKPSPKPEPTTTKAPPPPPTTTAAAVAAPSVAAPSTGGGNGDTSADFPSGKIPCSSFPSKYGAIDADWLNLGGWTGIQHVPNYKPGDSSISYIEGKSGCNANTYCSYACPIGFQKTQWPDAQGATGQSIGGLYCNADGMLELSRPSVKQICEKGAGGVTVKNTLSKKVAICRTDYPGTESETIPTLVGAGETQPLTCPDSDTYYTWKGMKTTAQYYINPAGASVADACQWGTAGTNLGNWAPVNVGVGKHSTGTFIGIFPNAPTNPDGKLDFNVAIKGAVTAKCEYKNGQYYTDGNVTPTGCTTGTTGDVYFEFS</sequence>
<evidence type="ECO:0000313" key="13">
    <source>
        <dbReference type="EMBL" id="RDL34542.1"/>
    </source>
</evidence>
<dbReference type="RefSeq" id="XP_031867524.1">
    <property type="nucleotide sequence ID" value="XM_032016293.1"/>
</dbReference>
<evidence type="ECO:0000256" key="1">
    <source>
        <dbReference type="ARBA" id="ARBA00004191"/>
    </source>
</evidence>
<evidence type="ECO:0008006" key="15">
    <source>
        <dbReference type="Google" id="ProtNLM"/>
    </source>
</evidence>
<dbReference type="AlphaFoldDB" id="A0A370TH69"/>
<evidence type="ECO:0000313" key="14">
    <source>
        <dbReference type="Proteomes" id="UP000254866"/>
    </source>
</evidence>
<protein>
    <recommendedName>
        <fullName evidence="15">SUN-domain-containing protein</fullName>
    </recommendedName>
</protein>
<evidence type="ECO:0000256" key="9">
    <source>
        <dbReference type="ARBA" id="ARBA00023316"/>
    </source>
</evidence>
<comment type="similarity">
    <text evidence="2">Belongs to the SUN family.</text>
</comment>
<evidence type="ECO:0000256" key="5">
    <source>
        <dbReference type="ARBA" id="ARBA00022729"/>
    </source>
</evidence>
<name>A0A370TH69_9HELO</name>
<evidence type="ECO:0000256" key="7">
    <source>
        <dbReference type="ARBA" id="ARBA00023277"/>
    </source>
</evidence>
<proteinExistence type="inferred from homology"/>
<dbReference type="GeneID" id="43600519"/>
<dbReference type="GO" id="GO:0031505">
    <property type="term" value="P:fungal-type cell wall organization"/>
    <property type="evidence" value="ECO:0007669"/>
    <property type="project" value="TreeGrafter"/>
</dbReference>
<dbReference type="PANTHER" id="PTHR31316">
    <property type="entry name" value="BETA-GLUCOSIDASE-LIKE PROTEIN NCA3, MITOCHONDRIAL-RELATED"/>
    <property type="match status" value="1"/>
</dbReference>
<feature type="region of interest" description="Disordered" evidence="11">
    <location>
        <begin position="19"/>
        <end position="41"/>
    </location>
</feature>
<gene>
    <name evidence="13" type="ORF">BP5553_07670</name>
</gene>
<feature type="chain" id="PRO_5017060726" description="SUN-domain-containing protein" evidence="12">
    <location>
        <begin position="18"/>
        <end position="423"/>
    </location>
</feature>
<feature type="compositionally biased region" description="Basic residues" evidence="11">
    <location>
        <begin position="19"/>
        <end position="31"/>
    </location>
</feature>
<evidence type="ECO:0000256" key="12">
    <source>
        <dbReference type="SAM" id="SignalP"/>
    </source>
</evidence>
<comment type="subcellular location">
    <subcellularLocation>
        <location evidence="1">Secreted</location>
        <location evidence="1">Cell wall</location>
    </subcellularLocation>
</comment>
<evidence type="ECO:0000256" key="8">
    <source>
        <dbReference type="ARBA" id="ARBA00023295"/>
    </source>
</evidence>
<dbReference type="EMBL" id="NPIC01000007">
    <property type="protein sequence ID" value="RDL34542.1"/>
    <property type="molecule type" value="Genomic_DNA"/>
</dbReference>
<dbReference type="Pfam" id="PF03856">
    <property type="entry name" value="SUN"/>
    <property type="match status" value="1"/>
</dbReference>
<keyword evidence="3" id="KW-0134">Cell wall</keyword>
<feature type="signal peptide" evidence="12">
    <location>
        <begin position="1"/>
        <end position="17"/>
    </location>
</feature>
<comment type="caution">
    <text evidence="13">The sequence shown here is derived from an EMBL/GenBank/DDBJ whole genome shotgun (WGS) entry which is preliminary data.</text>
</comment>
<feature type="compositionally biased region" description="Low complexity" evidence="11">
    <location>
        <begin position="129"/>
        <end position="143"/>
    </location>
</feature>
<dbReference type="GO" id="GO:0009986">
    <property type="term" value="C:cell surface"/>
    <property type="evidence" value="ECO:0007669"/>
    <property type="project" value="TreeGrafter"/>
</dbReference>
<keyword evidence="7" id="KW-0119">Carbohydrate metabolism</keyword>
<keyword evidence="5 12" id="KW-0732">Signal</keyword>
<keyword evidence="9" id="KW-0961">Cell wall biogenesis/degradation</keyword>
<evidence type="ECO:0000256" key="4">
    <source>
        <dbReference type="ARBA" id="ARBA00022525"/>
    </source>
</evidence>
<dbReference type="STRING" id="2656787.A0A370TH69"/>
<dbReference type="OrthoDB" id="5339822at2759"/>
<keyword evidence="8" id="KW-0326">Glycosidase</keyword>
<organism evidence="13 14">
    <name type="scientific">Venustampulla echinocandica</name>
    <dbReference type="NCBI Taxonomy" id="2656787"/>
    <lineage>
        <taxon>Eukaryota</taxon>
        <taxon>Fungi</taxon>
        <taxon>Dikarya</taxon>
        <taxon>Ascomycota</taxon>
        <taxon>Pezizomycotina</taxon>
        <taxon>Leotiomycetes</taxon>
        <taxon>Helotiales</taxon>
        <taxon>Pleuroascaceae</taxon>
        <taxon>Venustampulla</taxon>
    </lineage>
</organism>
<dbReference type="GO" id="GO:0000272">
    <property type="term" value="P:polysaccharide catabolic process"/>
    <property type="evidence" value="ECO:0007669"/>
    <property type="project" value="UniProtKB-KW"/>
</dbReference>
<dbReference type="GO" id="GO:0009277">
    <property type="term" value="C:fungal-type cell wall"/>
    <property type="evidence" value="ECO:0007669"/>
    <property type="project" value="TreeGrafter"/>
</dbReference>
<accession>A0A370TH69</accession>